<organism evidence="1 2">
    <name type="scientific">Methanoliparum thermophilum</name>
    <dbReference type="NCBI Taxonomy" id="2491083"/>
    <lineage>
        <taxon>Archaea</taxon>
        <taxon>Methanobacteriati</taxon>
        <taxon>Methanobacteriota</taxon>
        <taxon>Candidatus Methanoliparia</taxon>
        <taxon>Candidatus Methanoliparales</taxon>
        <taxon>Candidatus Methanoliparaceae</taxon>
        <taxon>Candidatus Methanoliparum</taxon>
    </lineage>
</organism>
<evidence type="ECO:0000313" key="1">
    <source>
        <dbReference type="EMBL" id="RZN64185.1"/>
    </source>
</evidence>
<proteinExistence type="predicted"/>
<dbReference type="InterPro" id="IPR035205">
    <property type="entry name" value="DUF5320"/>
</dbReference>
<name>A0A520KRD3_METT2</name>
<dbReference type="AlphaFoldDB" id="A0A520KRD3"/>
<gene>
    <name evidence="1" type="ORF">EF806_05065</name>
</gene>
<reference evidence="1 2" key="1">
    <citation type="journal article" date="2019" name="Nat. Microbiol.">
        <title>Wide diversity of methane and short-chain alkane metabolisms in uncultured archaea.</title>
        <authorList>
            <person name="Borrel G."/>
            <person name="Adam P.S."/>
            <person name="McKay L.J."/>
            <person name="Chen L.X."/>
            <person name="Sierra-Garcia I.N."/>
            <person name="Sieber C.M."/>
            <person name="Letourneur Q."/>
            <person name="Ghozlane A."/>
            <person name="Andersen G.L."/>
            <person name="Li W.J."/>
            <person name="Hallam S.J."/>
            <person name="Muyzer G."/>
            <person name="de Oliveira V.M."/>
            <person name="Inskeep W.P."/>
            <person name="Banfield J.F."/>
            <person name="Gribaldo S."/>
        </authorList>
    </citation>
    <scope>NUCLEOTIDE SEQUENCE [LARGE SCALE GENOMIC DNA]</scope>
    <source>
        <strain evidence="1">NM1a</strain>
    </source>
</reference>
<comment type="caution">
    <text evidence="1">The sequence shown here is derived from an EMBL/GenBank/DDBJ whole genome shotgun (WGS) entry which is preliminary data.</text>
</comment>
<dbReference type="Proteomes" id="UP000317158">
    <property type="component" value="Unassembled WGS sequence"/>
</dbReference>
<evidence type="ECO:0000313" key="2">
    <source>
        <dbReference type="Proteomes" id="UP000317158"/>
    </source>
</evidence>
<evidence type="ECO:0008006" key="3">
    <source>
        <dbReference type="Google" id="ProtNLM"/>
    </source>
</evidence>
<accession>A0A520KRD3</accession>
<dbReference type="Pfam" id="PF17253">
    <property type="entry name" value="DUF5320"/>
    <property type="match status" value="1"/>
</dbReference>
<dbReference type="EMBL" id="RXIF01000009">
    <property type="protein sequence ID" value="RZN64185.1"/>
    <property type="molecule type" value="Genomic_DNA"/>
</dbReference>
<protein>
    <recommendedName>
        <fullName evidence="3">DUF5320 domain-containing protein</fullName>
    </recommendedName>
</protein>
<sequence length="73" mass="8377">MPWGDRTGPMGLGPRTGRGLGLCSGYPVPGYLGYPRRAPFFRGRYPVPGYLGYPRRAPFFRGRGFWYRGFGWW</sequence>